<accession>A0AAW1G1X9</accession>
<dbReference type="PANTHER" id="PTHR37984:SF5">
    <property type="entry name" value="PROTEIN NYNRIN-LIKE"/>
    <property type="match status" value="1"/>
</dbReference>
<dbReference type="AlphaFoldDB" id="A0AAW1G1X9"/>
<dbReference type="PROSITE" id="PS50994">
    <property type="entry name" value="INTEGRASE"/>
    <property type="match status" value="1"/>
</dbReference>
<evidence type="ECO:0000259" key="1">
    <source>
        <dbReference type="PROSITE" id="PS50994"/>
    </source>
</evidence>
<name>A0AAW1G1X9_ZOAVI</name>
<dbReference type="EMBL" id="JBCEZU010000013">
    <property type="protein sequence ID" value="KAK9540363.1"/>
    <property type="molecule type" value="Genomic_DNA"/>
</dbReference>
<dbReference type="InterPro" id="IPR036397">
    <property type="entry name" value="RNaseH_sf"/>
</dbReference>
<dbReference type="PANTHER" id="PTHR37984">
    <property type="entry name" value="PROTEIN CBG26694"/>
    <property type="match status" value="1"/>
</dbReference>
<dbReference type="Pfam" id="PF00665">
    <property type="entry name" value="rve"/>
    <property type="match status" value="1"/>
</dbReference>
<dbReference type="GO" id="GO:0015074">
    <property type="term" value="P:DNA integration"/>
    <property type="evidence" value="ECO:0007669"/>
    <property type="project" value="InterPro"/>
</dbReference>
<comment type="caution">
    <text evidence="2">The sequence shown here is derived from an EMBL/GenBank/DDBJ whole genome shotgun (WGS) entry which is preliminary data.</text>
</comment>
<dbReference type="GO" id="GO:0003676">
    <property type="term" value="F:nucleic acid binding"/>
    <property type="evidence" value="ECO:0007669"/>
    <property type="project" value="InterPro"/>
</dbReference>
<dbReference type="InterPro" id="IPR050951">
    <property type="entry name" value="Retrovirus_Pol_polyprotein"/>
</dbReference>
<dbReference type="Proteomes" id="UP001488805">
    <property type="component" value="Unassembled WGS sequence"/>
</dbReference>
<sequence>MAAGNYKVPPPFDEKKSYESWKNEVEIWRLVTDLEKKKQALAVALSLTGRARDSALEIAAVDLNDDEGMNVLLTKLDAVFLKEETDRQYEAYTEFDRITRENGVSMVDYIVEFERRYNRIRNADDECTTILKDIVKNCETCIRYSKPKPKPAVGLPMASTYNETVAVDLHELEPGVWYLHAIDHFTRFSAGSIVTTKKSKEIVKHFIHCWISVHGPPRRLFSDNGGEFNNEDMRDMAESFNIEVKTTAAYSPWSNGLLERHNQTLTEILMKVKRDNGCDWRMALDWALMAKNSMHNVHGYSPYQLVFGQNPNLPSVLTNKPPALEDASLYWYNRVKDTMQQLGATVSQVDPAVFYWLDDSCNVMGLLACHVDDFIWGGSETFSTTVIPHLKVAFQVGREDSFSYIGMEVHSVEDEIQVQQSIYIKNLQPIPVDPNRATQREAPLTDTETDMLKSKIGQILWVARQSRPDIMCDISILASSVKHATVQTLHSANKLVRKLKSEEVILRFQYLGRDSSLKLVVFSDSSMGNLPDGGTQGGHLVMLMGENGRFSPICWQSKRIRRVVRSTLAGETLALADGIDSAVFLATLYSELTTGDCTRNNLPIVCVTDNHSLLDAVKSTKTVTEKRLRLEISSVKELVHSGTIQQIMWSASKEQLADCLTKKGTSALVLLRALSEGVWQLKG</sequence>
<keyword evidence="3" id="KW-1185">Reference proteome</keyword>
<evidence type="ECO:0000313" key="2">
    <source>
        <dbReference type="EMBL" id="KAK9540363.1"/>
    </source>
</evidence>
<dbReference type="InterPro" id="IPR012337">
    <property type="entry name" value="RNaseH-like_sf"/>
</dbReference>
<reference evidence="2 3" key="1">
    <citation type="journal article" date="2024" name="Genome Biol. Evol.">
        <title>Chromosome-level genome assembly of the viviparous eelpout Zoarces viviparus.</title>
        <authorList>
            <person name="Fuhrmann N."/>
            <person name="Brasseur M.V."/>
            <person name="Bakowski C.E."/>
            <person name="Podsiadlowski L."/>
            <person name="Prost S."/>
            <person name="Krehenwinkel H."/>
            <person name="Mayer C."/>
        </authorList>
    </citation>
    <scope>NUCLEOTIDE SEQUENCE [LARGE SCALE GENOMIC DNA]</scope>
    <source>
        <strain evidence="2">NO-MEL_2022_Ind0_liver</strain>
    </source>
</reference>
<protein>
    <recommendedName>
        <fullName evidence="1">Integrase catalytic domain-containing protein</fullName>
    </recommendedName>
</protein>
<evidence type="ECO:0000313" key="3">
    <source>
        <dbReference type="Proteomes" id="UP001488805"/>
    </source>
</evidence>
<dbReference type="SUPFAM" id="SSF53098">
    <property type="entry name" value="Ribonuclease H-like"/>
    <property type="match status" value="1"/>
</dbReference>
<dbReference type="Gene3D" id="3.30.420.10">
    <property type="entry name" value="Ribonuclease H-like superfamily/Ribonuclease H"/>
    <property type="match status" value="1"/>
</dbReference>
<dbReference type="InterPro" id="IPR001584">
    <property type="entry name" value="Integrase_cat-core"/>
</dbReference>
<feature type="domain" description="Integrase catalytic" evidence="1">
    <location>
        <begin position="147"/>
        <end position="310"/>
    </location>
</feature>
<proteinExistence type="predicted"/>
<organism evidence="2 3">
    <name type="scientific">Zoarces viviparus</name>
    <name type="common">Viviparous eelpout</name>
    <name type="synonym">Blennius viviparus</name>
    <dbReference type="NCBI Taxonomy" id="48416"/>
    <lineage>
        <taxon>Eukaryota</taxon>
        <taxon>Metazoa</taxon>
        <taxon>Chordata</taxon>
        <taxon>Craniata</taxon>
        <taxon>Vertebrata</taxon>
        <taxon>Euteleostomi</taxon>
        <taxon>Actinopterygii</taxon>
        <taxon>Neopterygii</taxon>
        <taxon>Teleostei</taxon>
        <taxon>Neoteleostei</taxon>
        <taxon>Acanthomorphata</taxon>
        <taxon>Eupercaria</taxon>
        <taxon>Perciformes</taxon>
        <taxon>Cottioidei</taxon>
        <taxon>Zoarcales</taxon>
        <taxon>Zoarcidae</taxon>
        <taxon>Zoarcinae</taxon>
        <taxon>Zoarces</taxon>
    </lineage>
</organism>
<gene>
    <name evidence="2" type="ORF">VZT92_002820</name>
</gene>